<proteinExistence type="inferred from homology"/>
<dbReference type="KEGG" id="mcad:Pan265_13360"/>
<dbReference type="Pfam" id="PF00884">
    <property type="entry name" value="Sulfatase"/>
    <property type="match status" value="1"/>
</dbReference>
<dbReference type="PROSITE" id="PS51318">
    <property type="entry name" value="TAT"/>
    <property type="match status" value="1"/>
</dbReference>
<dbReference type="EC" id="3.1.6.1" evidence="8"/>
<keyword evidence="4" id="KW-0732">Signal</keyword>
<gene>
    <name evidence="8" type="ORF">Pan265_13360</name>
</gene>
<comment type="cofactor">
    <cofactor evidence="1">
        <name>Ca(2+)</name>
        <dbReference type="ChEBI" id="CHEBI:29108"/>
    </cofactor>
</comment>
<comment type="similarity">
    <text evidence="2">Belongs to the sulfatase family.</text>
</comment>
<keyword evidence="3" id="KW-0479">Metal-binding</keyword>
<reference evidence="8 9" key="1">
    <citation type="submission" date="2019-02" db="EMBL/GenBank/DDBJ databases">
        <title>Deep-cultivation of Planctomycetes and their phenomic and genomic characterization uncovers novel biology.</title>
        <authorList>
            <person name="Wiegand S."/>
            <person name="Jogler M."/>
            <person name="Boedeker C."/>
            <person name="Pinto D."/>
            <person name="Vollmers J."/>
            <person name="Rivas-Marin E."/>
            <person name="Kohn T."/>
            <person name="Peeters S.H."/>
            <person name="Heuer A."/>
            <person name="Rast P."/>
            <person name="Oberbeckmann S."/>
            <person name="Bunk B."/>
            <person name="Jeske O."/>
            <person name="Meyerdierks A."/>
            <person name="Storesund J.E."/>
            <person name="Kallscheuer N."/>
            <person name="Luecker S."/>
            <person name="Lage O.M."/>
            <person name="Pohl T."/>
            <person name="Merkel B.J."/>
            <person name="Hornburger P."/>
            <person name="Mueller R.-W."/>
            <person name="Bruemmer F."/>
            <person name="Labrenz M."/>
            <person name="Spormann A.M."/>
            <person name="Op den Camp H."/>
            <person name="Overmann J."/>
            <person name="Amann R."/>
            <person name="Jetten M.S.M."/>
            <person name="Mascher T."/>
            <person name="Medema M.H."/>
            <person name="Devos D.P."/>
            <person name="Kaster A.-K."/>
            <person name="Ovreas L."/>
            <person name="Rohde M."/>
            <person name="Galperin M.Y."/>
            <person name="Jogler C."/>
        </authorList>
    </citation>
    <scope>NUCLEOTIDE SEQUENCE [LARGE SCALE GENOMIC DNA]</scope>
    <source>
        <strain evidence="8 9">Pan265</strain>
    </source>
</reference>
<evidence type="ECO:0000256" key="5">
    <source>
        <dbReference type="ARBA" id="ARBA00022801"/>
    </source>
</evidence>
<dbReference type="InterPro" id="IPR017850">
    <property type="entry name" value="Alkaline_phosphatase_core_sf"/>
</dbReference>
<dbReference type="AlphaFoldDB" id="A0A518BWZ1"/>
<dbReference type="GO" id="GO:0046872">
    <property type="term" value="F:metal ion binding"/>
    <property type="evidence" value="ECO:0007669"/>
    <property type="project" value="UniProtKB-KW"/>
</dbReference>
<dbReference type="Proteomes" id="UP000320386">
    <property type="component" value="Chromosome"/>
</dbReference>
<evidence type="ECO:0000256" key="4">
    <source>
        <dbReference type="ARBA" id="ARBA00022729"/>
    </source>
</evidence>
<dbReference type="CDD" id="cd16030">
    <property type="entry name" value="iduronate-2-sulfatase"/>
    <property type="match status" value="1"/>
</dbReference>
<feature type="domain" description="Sulfatase N-terminal" evidence="7">
    <location>
        <begin position="50"/>
        <end position="414"/>
    </location>
</feature>
<dbReference type="GO" id="GO:0005737">
    <property type="term" value="C:cytoplasm"/>
    <property type="evidence" value="ECO:0007669"/>
    <property type="project" value="TreeGrafter"/>
</dbReference>
<dbReference type="Gene3D" id="3.40.720.10">
    <property type="entry name" value="Alkaline Phosphatase, subunit A"/>
    <property type="match status" value="1"/>
</dbReference>
<dbReference type="InterPro" id="IPR006311">
    <property type="entry name" value="TAT_signal"/>
</dbReference>
<dbReference type="EMBL" id="CP036280">
    <property type="protein sequence ID" value="QDU71486.1"/>
    <property type="molecule type" value="Genomic_DNA"/>
</dbReference>
<evidence type="ECO:0000256" key="2">
    <source>
        <dbReference type="ARBA" id="ARBA00008779"/>
    </source>
</evidence>
<keyword evidence="5 8" id="KW-0378">Hydrolase</keyword>
<dbReference type="GO" id="GO:0004065">
    <property type="term" value="F:arylsulfatase activity"/>
    <property type="evidence" value="ECO:0007669"/>
    <property type="project" value="UniProtKB-EC"/>
</dbReference>
<evidence type="ECO:0000256" key="6">
    <source>
        <dbReference type="ARBA" id="ARBA00022837"/>
    </source>
</evidence>
<sequence length="515" mass="57351">MPHPSSHPAKLSRRRFTQSAAATLASGLLWPLDSAQALARRPAGPQRRVKNVLMLAVDDLRPELGCYGKRHIHSPRIDRFAASATRFDRAYCQFPQCGPSRCSLFAGVRPETARQADGPVTHIDRNAMYRELATLPAHLTAQGYRTACFGKLYHHPADDTKSWTDPHPDDREALAPIWGYPGYGLASNVEHTARIRRERRAAGQQGYFNGPSVEAADLPDDAYYDGITTNRTVAMLRDMASDAERPFFLAAGWYKPHLAFCAPKRYWDLYDRDAIEPATNNEHPGGAPGAAINPWAMNELRGYSDIPDEGPLSEAKQRELIHGYYACVSFIDAQIGRVLDALDSLGLADDTVVLLWGDHGFHLGENGHWTKNINWELSHHSPLLIRTPDLRDGQSTRGLTEFVDIYPTIVEACGLPQPAHELEGQSLLPLMQRPDRAWKSAAFTLFANNLSMRTDCYRYTPYADRNGDPAGVELYDLDHDPGANVNVANQPQYQSIRKQLAAQHAAGWRAARAEL</sequence>
<evidence type="ECO:0000256" key="3">
    <source>
        <dbReference type="ARBA" id="ARBA00022723"/>
    </source>
</evidence>
<organism evidence="8 9">
    <name type="scientific">Mucisphaera calidilacus</name>
    <dbReference type="NCBI Taxonomy" id="2527982"/>
    <lineage>
        <taxon>Bacteria</taxon>
        <taxon>Pseudomonadati</taxon>
        <taxon>Planctomycetota</taxon>
        <taxon>Phycisphaerae</taxon>
        <taxon>Phycisphaerales</taxon>
        <taxon>Phycisphaeraceae</taxon>
        <taxon>Mucisphaera</taxon>
    </lineage>
</organism>
<evidence type="ECO:0000313" key="9">
    <source>
        <dbReference type="Proteomes" id="UP000320386"/>
    </source>
</evidence>
<dbReference type="SUPFAM" id="SSF53649">
    <property type="entry name" value="Alkaline phosphatase-like"/>
    <property type="match status" value="1"/>
</dbReference>
<dbReference type="InterPro" id="IPR035874">
    <property type="entry name" value="IDS"/>
</dbReference>
<keyword evidence="9" id="KW-1185">Reference proteome</keyword>
<dbReference type="PANTHER" id="PTHR45953">
    <property type="entry name" value="IDURONATE 2-SULFATASE"/>
    <property type="match status" value="1"/>
</dbReference>
<keyword evidence="6" id="KW-0106">Calcium</keyword>
<evidence type="ECO:0000256" key="1">
    <source>
        <dbReference type="ARBA" id="ARBA00001913"/>
    </source>
</evidence>
<evidence type="ECO:0000313" key="8">
    <source>
        <dbReference type="EMBL" id="QDU71486.1"/>
    </source>
</evidence>
<protein>
    <submittedName>
        <fullName evidence="8">Arylsulfatase</fullName>
        <ecNumber evidence="8">3.1.6.1</ecNumber>
    </submittedName>
</protein>
<dbReference type="PANTHER" id="PTHR45953:SF1">
    <property type="entry name" value="IDURONATE 2-SULFATASE"/>
    <property type="match status" value="1"/>
</dbReference>
<name>A0A518BWZ1_9BACT</name>
<evidence type="ECO:0000259" key="7">
    <source>
        <dbReference type="Pfam" id="PF00884"/>
    </source>
</evidence>
<dbReference type="RefSeq" id="WP_236254786.1">
    <property type="nucleotide sequence ID" value="NZ_CP036280.1"/>
</dbReference>
<dbReference type="InterPro" id="IPR000917">
    <property type="entry name" value="Sulfatase_N"/>
</dbReference>
<accession>A0A518BWZ1</accession>
<dbReference type="GO" id="GO:0004423">
    <property type="term" value="F:iduronate-2-sulfatase activity"/>
    <property type="evidence" value="ECO:0007669"/>
    <property type="project" value="InterPro"/>
</dbReference>